<comment type="caution">
    <text evidence="2">The sequence shown here is derived from an EMBL/GenBank/DDBJ whole genome shotgun (WGS) entry which is preliminary data.</text>
</comment>
<accession>A0A433DFF1</accession>
<gene>
    <name evidence="2" type="ORF">BC936DRAFT_142171</name>
</gene>
<feature type="region of interest" description="Disordered" evidence="1">
    <location>
        <begin position="1"/>
        <end position="126"/>
    </location>
</feature>
<keyword evidence="3" id="KW-1185">Reference proteome</keyword>
<name>A0A433DFF1_9FUNG</name>
<feature type="compositionally biased region" description="Acidic residues" evidence="1">
    <location>
        <begin position="77"/>
        <end position="107"/>
    </location>
</feature>
<evidence type="ECO:0000313" key="2">
    <source>
        <dbReference type="EMBL" id="RUP49572.1"/>
    </source>
</evidence>
<dbReference type="OrthoDB" id="10514065at2759"/>
<evidence type="ECO:0000256" key="1">
    <source>
        <dbReference type="SAM" id="MobiDB-lite"/>
    </source>
</evidence>
<feature type="compositionally biased region" description="Basic residues" evidence="1">
    <location>
        <begin position="1"/>
        <end position="15"/>
    </location>
</feature>
<organism evidence="2 3">
    <name type="scientific">Jimgerdemannia flammicorona</name>
    <dbReference type="NCBI Taxonomy" id="994334"/>
    <lineage>
        <taxon>Eukaryota</taxon>
        <taxon>Fungi</taxon>
        <taxon>Fungi incertae sedis</taxon>
        <taxon>Mucoromycota</taxon>
        <taxon>Mucoromycotina</taxon>
        <taxon>Endogonomycetes</taxon>
        <taxon>Endogonales</taxon>
        <taxon>Endogonaceae</taxon>
        <taxon>Jimgerdemannia</taxon>
    </lineage>
</organism>
<feature type="compositionally biased region" description="Polar residues" evidence="1">
    <location>
        <begin position="53"/>
        <end position="62"/>
    </location>
</feature>
<dbReference type="AlphaFoldDB" id="A0A433DFF1"/>
<proteinExistence type="predicted"/>
<sequence>MKRKRCRKGNRLKRKERAEMTKHSFLQLRASNREKRTQNVKQLAFMEEDSVRSNESTSTIGSDDSEYLYEEPTSSDSFDEDTEGGEEENVEDVEDDTDHGNGEDEIVNDSNARPTTPPSLDLNANEGIVNNNNLDWEFDGPQPGWLQKAIREHQLLDANREDAPS</sequence>
<dbReference type="Proteomes" id="UP000268093">
    <property type="component" value="Unassembled WGS sequence"/>
</dbReference>
<evidence type="ECO:0000313" key="3">
    <source>
        <dbReference type="Proteomes" id="UP000268093"/>
    </source>
</evidence>
<reference evidence="2 3" key="1">
    <citation type="journal article" date="2018" name="New Phytol.">
        <title>Phylogenomics of Endogonaceae and evolution of mycorrhizas within Mucoromycota.</title>
        <authorList>
            <person name="Chang Y."/>
            <person name="Desiro A."/>
            <person name="Na H."/>
            <person name="Sandor L."/>
            <person name="Lipzen A."/>
            <person name="Clum A."/>
            <person name="Barry K."/>
            <person name="Grigoriev I.V."/>
            <person name="Martin F.M."/>
            <person name="Stajich J.E."/>
            <person name="Smith M.E."/>
            <person name="Bonito G."/>
            <person name="Spatafora J.W."/>
        </authorList>
    </citation>
    <scope>NUCLEOTIDE SEQUENCE [LARGE SCALE GENOMIC DNA]</scope>
    <source>
        <strain evidence="2 3">GMNB39</strain>
    </source>
</reference>
<feature type="non-terminal residue" evidence="2">
    <location>
        <position position="165"/>
    </location>
</feature>
<protein>
    <submittedName>
        <fullName evidence="2">Uncharacterized protein</fullName>
    </submittedName>
</protein>
<dbReference type="EMBL" id="RBNI01002185">
    <property type="protein sequence ID" value="RUP49572.1"/>
    <property type="molecule type" value="Genomic_DNA"/>
</dbReference>